<comment type="subunit">
    <text evidence="6">Homodecamer.</text>
</comment>
<evidence type="ECO:0000256" key="2">
    <source>
        <dbReference type="ARBA" id="ARBA00012862"/>
    </source>
</evidence>
<dbReference type="HAMAP" id="MF_01661">
    <property type="entry name" value="D_rib_pyranase"/>
    <property type="match status" value="1"/>
</dbReference>
<dbReference type="Proteomes" id="UP000324927">
    <property type="component" value="Unassembled WGS sequence"/>
</dbReference>
<evidence type="ECO:0000313" key="8">
    <source>
        <dbReference type="Proteomes" id="UP000324927"/>
    </source>
</evidence>
<keyword evidence="8" id="KW-1185">Reference proteome</keyword>
<dbReference type="GO" id="GO:0048029">
    <property type="term" value="F:monosaccharide binding"/>
    <property type="evidence" value="ECO:0007669"/>
    <property type="project" value="InterPro"/>
</dbReference>
<dbReference type="PANTHER" id="PTHR37831">
    <property type="entry name" value="D-RIBOSE PYRANASE"/>
    <property type="match status" value="1"/>
</dbReference>
<feature type="binding site" evidence="6">
    <location>
        <position position="28"/>
    </location>
    <ligand>
        <name>substrate</name>
    </ligand>
</feature>
<protein>
    <recommendedName>
        <fullName evidence="2 6">D-ribose pyranase</fullName>
        <ecNumber evidence="2 6">5.4.99.62</ecNumber>
    </recommendedName>
</protein>
<comment type="function">
    <text evidence="6">Catalyzes the interconversion of beta-pyran and beta-furan forms of D-ribose.</text>
</comment>
<evidence type="ECO:0000256" key="4">
    <source>
        <dbReference type="ARBA" id="ARBA00023235"/>
    </source>
</evidence>
<evidence type="ECO:0000256" key="5">
    <source>
        <dbReference type="ARBA" id="ARBA00023277"/>
    </source>
</evidence>
<evidence type="ECO:0000313" key="7">
    <source>
        <dbReference type="EMBL" id="KAA0596279.1"/>
    </source>
</evidence>
<feature type="binding site" evidence="6">
    <location>
        <position position="106"/>
    </location>
    <ligand>
        <name>substrate</name>
    </ligand>
</feature>
<dbReference type="Gene3D" id="3.40.1650.10">
    <property type="entry name" value="RbsD-like domain"/>
    <property type="match status" value="1"/>
</dbReference>
<accession>A0A5A9GSG3</accession>
<evidence type="ECO:0000256" key="3">
    <source>
        <dbReference type="ARBA" id="ARBA00022490"/>
    </source>
</evidence>
<dbReference type="RefSeq" id="WP_149231674.1">
    <property type="nucleotide sequence ID" value="NZ_JALJXJ010000005.1"/>
</dbReference>
<dbReference type="UniPathway" id="UPA00916">
    <property type="reaction ID" value="UER00888"/>
</dbReference>
<organism evidence="7 8">
    <name type="scientific">Azospirillum lipoferum</name>
    <dbReference type="NCBI Taxonomy" id="193"/>
    <lineage>
        <taxon>Bacteria</taxon>
        <taxon>Pseudomonadati</taxon>
        <taxon>Pseudomonadota</taxon>
        <taxon>Alphaproteobacteria</taxon>
        <taxon>Rhodospirillales</taxon>
        <taxon>Azospirillaceae</taxon>
        <taxon>Azospirillum</taxon>
    </lineage>
</organism>
<evidence type="ECO:0000256" key="1">
    <source>
        <dbReference type="ARBA" id="ARBA00000223"/>
    </source>
</evidence>
<comment type="catalytic activity">
    <reaction evidence="1 6">
        <text>beta-D-ribopyranose = beta-D-ribofuranose</text>
        <dbReference type="Rhea" id="RHEA:25432"/>
        <dbReference type="ChEBI" id="CHEBI:27476"/>
        <dbReference type="ChEBI" id="CHEBI:47002"/>
        <dbReference type="EC" id="5.4.99.62"/>
    </reaction>
</comment>
<name>A0A5A9GSG3_AZOLI</name>
<feature type="binding site" evidence="6">
    <location>
        <begin position="128"/>
        <end position="130"/>
    </location>
    <ligand>
        <name>substrate</name>
    </ligand>
</feature>
<comment type="caution">
    <text evidence="7">The sequence shown here is derived from an EMBL/GenBank/DDBJ whole genome shotgun (WGS) entry which is preliminary data.</text>
</comment>
<sequence>MKRIGLLNAPLSHAIASLGHTQALAIADAGLPIPVGPERIDLAVMPGLPSFLQVLDAVAEEMMVERVVIAAEMASINPSLRAELARRLGDMAAAQGRAIALDEVPHEEFKRLTVAASTVVRTGECSPYANILLYSGVTF</sequence>
<dbReference type="InterPro" id="IPR023064">
    <property type="entry name" value="D-ribose_pyranase"/>
</dbReference>
<proteinExistence type="inferred from homology"/>
<dbReference type="NCBIfam" id="NF008761">
    <property type="entry name" value="PRK11797.1"/>
    <property type="match status" value="1"/>
</dbReference>
<keyword evidence="4 6" id="KW-0413">Isomerase</keyword>
<keyword evidence="3 6" id="KW-0963">Cytoplasm</keyword>
<dbReference type="Pfam" id="PF05025">
    <property type="entry name" value="RbsD_FucU"/>
    <property type="match status" value="1"/>
</dbReference>
<gene>
    <name evidence="6 7" type="primary">rbsD</name>
    <name evidence="7" type="ORF">FZ942_14085</name>
</gene>
<dbReference type="InterPro" id="IPR023750">
    <property type="entry name" value="RbsD-like_sf"/>
</dbReference>
<dbReference type="GO" id="GO:0062193">
    <property type="term" value="F:D-ribose pyranase activity"/>
    <property type="evidence" value="ECO:0007669"/>
    <property type="project" value="UniProtKB-EC"/>
</dbReference>
<dbReference type="InterPro" id="IPR007721">
    <property type="entry name" value="RbsD_FucU"/>
</dbReference>
<comment type="subcellular location">
    <subcellularLocation>
        <location evidence="6">Cytoplasm</location>
    </subcellularLocation>
</comment>
<dbReference type="OrthoDB" id="9805009at2"/>
<keyword evidence="5 6" id="KW-0119">Carbohydrate metabolism</keyword>
<dbReference type="EMBL" id="VTTN01000004">
    <property type="protein sequence ID" value="KAA0596279.1"/>
    <property type="molecule type" value="Genomic_DNA"/>
</dbReference>
<comment type="similarity">
    <text evidence="6">Belongs to the RbsD / FucU family. RbsD subfamily.</text>
</comment>
<dbReference type="PANTHER" id="PTHR37831:SF1">
    <property type="entry name" value="D-RIBOSE PYRANASE"/>
    <property type="match status" value="1"/>
</dbReference>
<dbReference type="GO" id="GO:0016872">
    <property type="term" value="F:intramolecular lyase activity"/>
    <property type="evidence" value="ECO:0007669"/>
    <property type="project" value="UniProtKB-UniRule"/>
</dbReference>
<comment type="pathway">
    <text evidence="6">Carbohydrate metabolism; D-ribose degradation; D-ribose 5-phosphate from beta-D-ribopyranose: step 1/2.</text>
</comment>
<dbReference type="AlphaFoldDB" id="A0A5A9GSG3"/>
<feature type="active site" description="Proton donor" evidence="6">
    <location>
        <position position="20"/>
    </location>
</feature>
<dbReference type="GO" id="GO:0019303">
    <property type="term" value="P:D-ribose catabolic process"/>
    <property type="evidence" value="ECO:0007669"/>
    <property type="project" value="UniProtKB-UniRule"/>
</dbReference>
<evidence type="ECO:0000256" key="6">
    <source>
        <dbReference type="HAMAP-Rule" id="MF_01661"/>
    </source>
</evidence>
<dbReference type="GO" id="GO:0005829">
    <property type="term" value="C:cytosol"/>
    <property type="evidence" value="ECO:0007669"/>
    <property type="project" value="TreeGrafter"/>
</dbReference>
<dbReference type="SUPFAM" id="SSF102546">
    <property type="entry name" value="RbsD-like"/>
    <property type="match status" value="1"/>
</dbReference>
<reference evidence="7 8" key="1">
    <citation type="submission" date="2019-08" db="EMBL/GenBank/DDBJ databases">
        <authorList>
            <person name="Grouzdev D."/>
            <person name="Tikhonova E."/>
            <person name="Kravchenko I."/>
        </authorList>
    </citation>
    <scope>NUCLEOTIDE SEQUENCE [LARGE SCALE GENOMIC DNA]</scope>
    <source>
        <strain evidence="7 8">59b</strain>
    </source>
</reference>
<dbReference type="EC" id="5.4.99.62" evidence="2 6"/>